<evidence type="ECO:0000256" key="5">
    <source>
        <dbReference type="ARBA" id="ARBA00022723"/>
    </source>
</evidence>
<dbReference type="EC" id="5.4.2.12" evidence="4 12"/>
<comment type="catalytic activity">
    <reaction evidence="1 12">
        <text>(2R)-2-phosphoglycerate = (2R)-3-phosphoglycerate</text>
        <dbReference type="Rhea" id="RHEA:15901"/>
        <dbReference type="ChEBI" id="CHEBI:58272"/>
        <dbReference type="ChEBI" id="CHEBI:58289"/>
        <dbReference type="EC" id="5.4.2.12"/>
    </reaction>
</comment>
<evidence type="ECO:0000256" key="8">
    <source>
        <dbReference type="ARBA" id="ARBA00023211"/>
    </source>
</evidence>
<protein>
    <recommendedName>
        <fullName evidence="11 12">2,3-bisphosphoglycerate-independent phosphoglycerate mutase</fullName>
        <shortName evidence="12">BPG-independent PGAM</shortName>
        <shortName evidence="12">Phosphoglyceromutase</shortName>
        <shortName evidence="12">iPGM</shortName>
        <ecNumber evidence="4 12">5.4.2.12</ecNumber>
    </recommendedName>
</protein>
<dbReference type="PANTHER" id="PTHR31637">
    <property type="entry name" value="2,3-BISPHOSPHOGLYCERATE-INDEPENDENT PHOSPHOGLYCERATE MUTASE"/>
    <property type="match status" value="1"/>
</dbReference>
<dbReference type="GO" id="GO:0006007">
    <property type="term" value="P:glucose catabolic process"/>
    <property type="evidence" value="ECO:0007669"/>
    <property type="project" value="InterPro"/>
</dbReference>
<feature type="binding site" evidence="12 15">
    <location>
        <position position="445"/>
    </location>
    <ligand>
        <name>Mn(2+)</name>
        <dbReference type="ChEBI" id="CHEBI:29035"/>
        <label>2</label>
    </ligand>
</feature>
<feature type="binding site" evidence="12 14">
    <location>
        <position position="186"/>
    </location>
    <ligand>
        <name>substrate</name>
    </ligand>
</feature>
<feature type="binding site" evidence="12 15">
    <location>
        <position position="446"/>
    </location>
    <ligand>
        <name>Mn(2+)</name>
        <dbReference type="ChEBI" id="CHEBI:29035"/>
        <label>2</label>
    </ligand>
</feature>
<keyword evidence="9 12" id="KW-0413">Isomerase</keyword>
<dbReference type="InterPro" id="IPR011258">
    <property type="entry name" value="BPG-indep_PGM_N"/>
</dbReference>
<dbReference type="InterPro" id="IPR036646">
    <property type="entry name" value="PGAM_B_sf"/>
</dbReference>
<dbReference type="GO" id="GO:0030145">
    <property type="term" value="F:manganese ion binding"/>
    <property type="evidence" value="ECO:0007669"/>
    <property type="project" value="UniProtKB-UniRule"/>
</dbReference>
<dbReference type="HAMAP" id="MF_01038">
    <property type="entry name" value="GpmI"/>
    <property type="match status" value="1"/>
</dbReference>
<evidence type="ECO:0000256" key="1">
    <source>
        <dbReference type="ARBA" id="ARBA00000370"/>
    </source>
</evidence>
<dbReference type="InterPro" id="IPR005995">
    <property type="entry name" value="Pgm_bpd_ind"/>
</dbReference>
<evidence type="ECO:0000256" key="4">
    <source>
        <dbReference type="ARBA" id="ARBA00012026"/>
    </source>
</evidence>
<dbReference type="FunFam" id="3.40.720.10:FF:000001">
    <property type="entry name" value="2,3-bisphosphoglycerate-independent phosphoglycerate mutase"/>
    <property type="match status" value="1"/>
</dbReference>
<evidence type="ECO:0000256" key="7">
    <source>
        <dbReference type="ARBA" id="ARBA00023152"/>
    </source>
</evidence>
<dbReference type="GO" id="GO:0006096">
    <property type="term" value="P:glycolytic process"/>
    <property type="evidence" value="ECO:0007669"/>
    <property type="project" value="UniProtKB-UniRule"/>
</dbReference>
<organism evidence="18 19">
    <name type="scientific">Virgibacillus halodenitrificans</name>
    <name type="common">Bacillus halodenitrificans</name>
    <dbReference type="NCBI Taxonomy" id="1482"/>
    <lineage>
        <taxon>Bacteria</taxon>
        <taxon>Bacillati</taxon>
        <taxon>Bacillota</taxon>
        <taxon>Bacilli</taxon>
        <taxon>Bacillales</taxon>
        <taxon>Bacillaceae</taxon>
        <taxon>Virgibacillus</taxon>
    </lineage>
</organism>
<comment type="cofactor">
    <cofactor evidence="12">
        <name>Mn(2+)</name>
        <dbReference type="ChEBI" id="CHEBI:29035"/>
    </cofactor>
    <text evidence="12">Binds 2 manganese ions per subunit.</text>
</comment>
<sequence>MTENKLAALIILDGLGLRDEVSGNAVKQANTPNLDRLWEQYPHNQLTASGEAVGLPEGQMGNSEVGHLNIGAGRIVYQSLTRVNLSIKEGDFFEKEAFLKSINHAKENDKALHIFGLLSDGGVHSHINHLFALLKLAKECELEKVYVHAFLDGRDVGPQTAEKYIKQTEDKMKELGVGKLATISGRYYSMDRDKRWDRVKKAYDAMVYGEGPSYSDPYEVINDSYKNGIYDEFVIPSVITDEDGEPVGKVQDEDSIIFYNFRPDRAIQISRTFANEDFHDFDRGEHVPKNLDFVMLTNFSETVDGYVAYEPVNLDNTVGEVLSQNNLNQLRIAETEKYPHVTFFMSGGREAEFPGEKRILINSPKVATYDLKPEMSAYEVTDALLKELDGGKQNAIILNFANPDMVGHSGKLEPTIKAIEAVDECLGKIIDKITSLGGSAIITADHGNSDEVVTLEGDPMTAHTVNPVPVIVTREDVELRDGGILADLSPTLLDLLGIEKPDEMTGTSLIKK</sequence>
<dbReference type="SUPFAM" id="SSF53649">
    <property type="entry name" value="Alkaline phosphatase-like"/>
    <property type="match status" value="1"/>
</dbReference>
<feature type="binding site" evidence="12 15">
    <location>
        <position position="63"/>
    </location>
    <ligand>
        <name>Mn(2+)</name>
        <dbReference type="ChEBI" id="CHEBI:29035"/>
        <label>2</label>
    </ligand>
</feature>
<dbReference type="GO" id="GO:0005829">
    <property type="term" value="C:cytosol"/>
    <property type="evidence" value="ECO:0007669"/>
    <property type="project" value="TreeGrafter"/>
</dbReference>
<dbReference type="GO" id="GO:0030435">
    <property type="term" value="P:sporulation resulting in formation of a cellular spore"/>
    <property type="evidence" value="ECO:0007669"/>
    <property type="project" value="UniProtKB-KW"/>
</dbReference>
<keyword evidence="8 12" id="KW-0464">Manganese</keyword>
<dbReference type="EMBL" id="CP017962">
    <property type="protein sequence ID" value="APC49085.1"/>
    <property type="molecule type" value="Genomic_DNA"/>
</dbReference>
<feature type="binding site" evidence="12 14">
    <location>
        <begin position="262"/>
        <end position="265"/>
    </location>
    <ligand>
        <name>substrate</name>
    </ligand>
</feature>
<feature type="active site" description="Phosphoserine intermediate" evidence="12 13">
    <location>
        <position position="63"/>
    </location>
</feature>
<dbReference type="SUPFAM" id="SSF64158">
    <property type="entry name" value="2,3-Bisphosphoglycerate-independent phosphoglycerate mutase, substrate-binding domain"/>
    <property type="match status" value="1"/>
</dbReference>
<feature type="domain" description="BPG-independent PGAM N-terminal" evidence="17">
    <location>
        <begin position="83"/>
        <end position="300"/>
    </location>
</feature>
<comment type="pathway">
    <text evidence="2 12">Carbohydrate degradation; glycolysis; pyruvate from D-glyceraldehyde 3-phosphate: step 3/5.</text>
</comment>
<feature type="binding site" evidence="12 15">
    <location>
        <position position="463"/>
    </location>
    <ligand>
        <name>Mn(2+)</name>
        <dbReference type="ChEBI" id="CHEBI:29035"/>
        <label>1</label>
    </ligand>
</feature>
<evidence type="ECO:0000256" key="15">
    <source>
        <dbReference type="PIRSR" id="PIRSR001492-3"/>
    </source>
</evidence>
<keyword evidence="7 12" id="KW-0324">Glycolysis</keyword>
<comment type="function">
    <text evidence="10 12">Essential for rapid growth and for sporulation. Catalyzes the interconversion of 2-phosphoglycerate and 3-phosphoglycerate.</text>
</comment>
<accession>A0AAC9J3I5</accession>
<feature type="binding site" evidence="12 15">
    <location>
        <position position="404"/>
    </location>
    <ligand>
        <name>Mn(2+)</name>
        <dbReference type="ChEBI" id="CHEBI:29035"/>
        <label>1</label>
    </ligand>
</feature>
<dbReference type="GO" id="GO:0004619">
    <property type="term" value="F:phosphoglycerate mutase activity"/>
    <property type="evidence" value="ECO:0007669"/>
    <property type="project" value="UniProtKB-UniRule"/>
</dbReference>
<dbReference type="PANTHER" id="PTHR31637:SF0">
    <property type="entry name" value="2,3-BISPHOSPHOGLYCERATE-INDEPENDENT PHOSPHOGLYCERATE MUTASE"/>
    <property type="match status" value="1"/>
</dbReference>
<comment type="similarity">
    <text evidence="3 12">Belongs to the BPG-independent phosphoglycerate mutase family.</text>
</comment>
<dbReference type="PIRSF" id="PIRSF001492">
    <property type="entry name" value="IPGAM"/>
    <property type="match status" value="1"/>
</dbReference>
<dbReference type="KEGG" id="vhl:BME96_13160"/>
<keyword evidence="6 12" id="KW-0749">Sporulation</keyword>
<proteinExistence type="inferred from homology"/>
<dbReference type="InterPro" id="IPR006124">
    <property type="entry name" value="Metalloenzyme"/>
</dbReference>
<feature type="binding site" evidence="12 14">
    <location>
        <position position="337"/>
    </location>
    <ligand>
        <name>substrate</name>
    </ligand>
</feature>
<evidence type="ECO:0000313" key="19">
    <source>
        <dbReference type="Proteomes" id="UP000182945"/>
    </source>
</evidence>
<name>A0AAC9J3I5_VIRHA</name>
<dbReference type="Gene3D" id="3.40.1450.10">
    <property type="entry name" value="BPG-independent phosphoglycerate mutase, domain B"/>
    <property type="match status" value="1"/>
</dbReference>
<evidence type="ECO:0000256" key="11">
    <source>
        <dbReference type="ARBA" id="ARBA00071648"/>
    </source>
</evidence>
<dbReference type="AlphaFoldDB" id="A0AAC9J3I5"/>
<comment type="caution">
    <text evidence="12">Lacks conserved residue(s) required for the propagation of feature annotation.</text>
</comment>
<dbReference type="RefSeq" id="WP_071649293.1">
    <property type="nucleotide sequence ID" value="NZ_CP017962.1"/>
</dbReference>
<feature type="binding site" evidence="12 14">
    <location>
        <position position="124"/>
    </location>
    <ligand>
        <name>substrate</name>
    </ligand>
</feature>
<evidence type="ECO:0000256" key="2">
    <source>
        <dbReference type="ARBA" id="ARBA00004798"/>
    </source>
</evidence>
<gene>
    <name evidence="12" type="primary">gpmI</name>
    <name evidence="18" type="ORF">BME96_13160</name>
</gene>
<feature type="binding site" evidence="12 15">
    <location>
        <position position="13"/>
    </location>
    <ligand>
        <name>Mn(2+)</name>
        <dbReference type="ChEBI" id="CHEBI:29035"/>
        <label>2</label>
    </ligand>
</feature>
<dbReference type="InterPro" id="IPR017850">
    <property type="entry name" value="Alkaline_phosphatase_core_sf"/>
</dbReference>
<dbReference type="GeneID" id="71515355"/>
<reference evidence="18 19" key="1">
    <citation type="submission" date="2016-11" db="EMBL/GenBank/DDBJ databases">
        <title>Complete genome sequencing of Virgibacillus halodenitrificans PDB-F2.</title>
        <authorList>
            <person name="Sun Z."/>
            <person name="Zhou Y."/>
            <person name="Li H."/>
        </authorList>
    </citation>
    <scope>NUCLEOTIDE SEQUENCE [LARGE SCALE GENOMIC DNA]</scope>
    <source>
        <strain evidence="18 19">PDB-F2</strain>
    </source>
</reference>
<dbReference type="Proteomes" id="UP000182945">
    <property type="component" value="Chromosome"/>
</dbReference>
<evidence type="ECO:0000256" key="13">
    <source>
        <dbReference type="PIRSR" id="PIRSR001492-1"/>
    </source>
</evidence>
<feature type="binding site" evidence="12 15">
    <location>
        <position position="408"/>
    </location>
    <ligand>
        <name>Mn(2+)</name>
        <dbReference type="ChEBI" id="CHEBI:29035"/>
        <label>1</label>
    </ligand>
</feature>
<feature type="binding site" evidence="12 14">
    <location>
        <begin position="154"/>
        <end position="155"/>
    </location>
    <ligand>
        <name>substrate</name>
    </ligand>
</feature>
<dbReference type="CDD" id="cd16010">
    <property type="entry name" value="iPGM"/>
    <property type="match status" value="1"/>
</dbReference>
<evidence type="ECO:0000259" key="16">
    <source>
        <dbReference type="Pfam" id="PF01676"/>
    </source>
</evidence>
<evidence type="ECO:0000313" key="18">
    <source>
        <dbReference type="EMBL" id="APC49085.1"/>
    </source>
</evidence>
<dbReference type="FunFam" id="3.40.1450.10:FF:000001">
    <property type="entry name" value="2,3-bisphosphoglycerate-independent phosphoglycerate mutase"/>
    <property type="match status" value="1"/>
</dbReference>
<evidence type="ECO:0000256" key="10">
    <source>
        <dbReference type="ARBA" id="ARBA00055424"/>
    </source>
</evidence>
<keyword evidence="5 12" id="KW-0479">Metal-binding</keyword>
<evidence type="ECO:0000256" key="14">
    <source>
        <dbReference type="PIRSR" id="PIRSR001492-2"/>
    </source>
</evidence>
<dbReference type="Gene3D" id="3.40.720.10">
    <property type="entry name" value="Alkaline Phosphatase, subunit A"/>
    <property type="match status" value="1"/>
</dbReference>
<comment type="subunit">
    <text evidence="12">Monomer.</text>
</comment>
<evidence type="ECO:0000256" key="3">
    <source>
        <dbReference type="ARBA" id="ARBA00008819"/>
    </source>
</evidence>
<feature type="binding site" evidence="12 14">
    <location>
        <position position="192"/>
    </location>
    <ligand>
        <name>substrate</name>
    </ligand>
</feature>
<evidence type="ECO:0000256" key="6">
    <source>
        <dbReference type="ARBA" id="ARBA00022969"/>
    </source>
</evidence>
<dbReference type="NCBIfam" id="TIGR01307">
    <property type="entry name" value="pgm_bpd_ind"/>
    <property type="match status" value="1"/>
</dbReference>
<evidence type="ECO:0000259" key="17">
    <source>
        <dbReference type="Pfam" id="PF06415"/>
    </source>
</evidence>
<evidence type="ECO:0000256" key="9">
    <source>
        <dbReference type="ARBA" id="ARBA00023235"/>
    </source>
</evidence>
<dbReference type="GO" id="GO:0043937">
    <property type="term" value="P:regulation of sporulation"/>
    <property type="evidence" value="ECO:0007669"/>
    <property type="project" value="UniProtKB-ARBA"/>
</dbReference>
<dbReference type="Pfam" id="PF06415">
    <property type="entry name" value="iPGM_N"/>
    <property type="match status" value="1"/>
</dbReference>
<dbReference type="Pfam" id="PF01676">
    <property type="entry name" value="Metalloenzyme"/>
    <property type="match status" value="1"/>
</dbReference>
<evidence type="ECO:0000256" key="12">
    <source>
        <dbReference type="HAMAP-Rule" id="MF_01038"/>
    </source>
</evidence>
<feature type="domain" description="Metalloenzyme" evidence="16">
    <location>
        <begin position="7"/>
        <end position="500"/>
    </location>
</feature>